<dbReference type="RefSeq" id="XP_035917042.1">
    <property type="nucleotide sequence ID" value="XM_036061149.1"/>
</dbReference>
<dbReference type="PANTHER" id="PTHR23168:SF0">
    <property type="entry name" value="MITOTIC SPINDLE ASSEMBLY CHECKPOINT PROTEIN MAD1"/>
    <property type="match status" value="1"/>
</dbReference>
<keyword evidence="3" id="KW-0132">Cell division</keyword>
<dbReference type="STRING" id="30069.A0A182Y2H5"/>
<dbReference type="GO" id="GO:0000776">
    <property type="term" value="C:kinetochore"/>
    <property type="evidence" value="ECO:0007669"/>
    <property type="project" value="TreeGrafter"/>
</dbReference>
<evidence type="ECO:0000256" key="3">
    <source>
        <dbReference type="ARBA" id="ARBA00022618"/>
    </source>
</evidence>
<dbReference type="VEuPathDB" id="VectorBase:ASTEI02661"/>
<organism evidence="7 8">
    <name type="scientific">Anopheles stephensi</name>
    <name type="common">Indo-Pakistan malaria mosquito</name>
    <dbReference type="NCBI Taxonomy" id="30069"/>
    <lineage>
        <taxon>Eukaryota</taxon>
        <taxon>Metazoa</taxon>
        <taxon>Ecdysozoa</taxon>
        <taxon>Arthropoda</taxon>
        <taxon>Hexapoda</taxon>
        <taxon>Insecta</taxon>
        <taxon>Pterygota</taxon>
        <taxon>Neoptera</taxon>
        <taxon>Endopterygota</taxon>
        <taxon>Diptera</taxon>
        <taxon>Nematocera</taxon>
        <taxon>Culicoidea</taxon>
        <taxon>Culicidae</taxon>
        <taxon>Anophelinae</taxon>
        <taxon>Anopheles</taxon>
    </lineage>
</organism>
<evidence type="ECO:0000256" key="6">
    <source>
        <dbReference type="ARBA" id="ARBA00023306"/>
    </source>
</evidence>
<protein>
    <submittedName>
        <fullName evidence="7">Uncharacterized protein</fullName>
    </submittedName>
</protein>
<keyword evidence="4" id="KW-0498">Mitosis</keyword>
<dbReference type="KEGG" id="aste:118514337"/>
<accession>A0A182Y2H5</accession>
<dbReference type="OrthoDB" id="331602at2759"/>
<evidence type="ECO:0000256" key="2">
    <source>
        <dbReference type="ARBA" id="ARBA00008029"/>
    </source>
</evidence>
<dbReference type="Gene3D" id="3.30.457.60">
    <property type="match status" value="1"/>
</dbReference>
<dbReference type="VEuPathDB" id="VectorBase:ASTE008803"/>
<dbReference type="GeneID" id="118514337"/>
<evidence type="ECO:0000256" key="4">
    <source>
        <dbReference type="ARBA" id="ARBA00022776"/>
    </source>
</evidence>
<dbReference type="GO" id="GO:0005635">
    <property type="term" value="C:nuclear envelope"/>
    <property type="evidence" value="ECO:0007669"/>
    <property type="project" value="TreeGrafter"/>
</dbReference>
<evidence type="ECO:0000313" key="8">
    <source>
        <dbReference type="Proteomes" id="UP000076408"/>
    </source>
</evidence>
<proteinExistence type="inferred from homology"/>
<dbReference type="AlphaFoldDB" id="A0A182Y2H5"/>
<dbReference type="OMA" id="RDFYKQM"/>
<name>A0A182Y2H5_ANOST</name>
<keyword evidence="6" id="KW-0131">Cell cycle</keyword>
<dbReference type="GO" id="GO:0051301">
    <property type="term" value="P:cell division"/>
    <property type="evidence" value="ECO:0007669"/>
    <property type="project" value="UniProtKB-KW"/>
</dbReference>
<dbReference type="CTD" id="35954"/>
<reference evidence="8" key="1">
    <citation type="journal article" date="2014" name="Genome Biol.">
        <title>Genome analysis of a major urban malaria vector mosquito, Anopheles stephensi.</title>
        <authorList>
            <person name="Jiang X."/>
            <person name="Peery A."/>
            <person name="Hall A.B."/>
            <person name="Sharma A."/>
            <person name="Chen X.G."/>
            <person name="Waterhouse R.M."/>
            <person name="Komissarov A."/>
            <person name="Riehle M.M."/>
            <person name="Shouche Y."/>
            <person name="Sharakhova M.V."/>
            <person name="Lawson D."/>
            <person name="Pakpour N."/>
            <person name="Arensburger P."/>
            <person name="Davidson V.L."/>
            <person name="Eiglmeier K."/>
            <person name="Emrich S."/>
            <person name="George P."/>
            <person name="Kennedy R.C."/>
            <person name="Mane S.P."/>
            <person name="Maslen G."/>
            <person name="Oringanje C."/>
            <person name="Qi Y."/>
            <person name="Settlage R."/>
            <person name="Tojo M."/>
            <person name="Tubio J.M."/>
            <person name="Unger M.F."/>
            <person name="Wang B."/>
            <person name="Vernick K.D."/>
            <person name="Ribeiro J.M."/>
            <person name="James A.A."/>
            <person name="Michel K."/>
            <person name="Riehle M.A."/>
            <person name="Luckhart S."/>
            <person name="Sharakhov I.V."/>
            <person name="Tu Z."/>
        </authorList>
    </citation>
    <scope>NUCLEOTIDE SEQUENCE [LARGE SCALE GENOMIC DNA]</scope>
    <source>
        <strain evidence="8">Indian</strain>
    </source>
</reference>
<keyword evidence="8" id="KW-1185">Reference proteome</keyword>
<dbReference type="GO" id="GO:0007094">
    <property type="term" value="P:mitotic spindle assembly checkpoint signaling"/>
    <property type="evidence" value="ECO:0007669"/>
    <property type="project" value="InterPro"/>
</dbReference>
<dbReference type="SUPFAM" id="SSF75704">
    <property type="entry name" value="Mitotic arrest deficient-like 1, Mad1"/>
    <property type="match status" value="1"/>
</dbReference>
<dbReference type="GO" id="GO:0072686">
    <property type="term" value="C:mitotic spindle"/>
    <property type="evidence" value="ECO:0007669"/>
    <property type="project" value="TreeGrafter"/>
</dbReference>
<dbReference type="VEuPathDB" id="VectorBase:ASTEI20_042747"/>
<dbReference type="PANTHER" id="PTHR23168">
    <property type="entry name" value="MITOTIC SPINDLE ASSEMBLY CHECKPOINT PROTEIN MAD1 MITOTIC ARREST DEFICIENT-LIKE PROTEIN 1"/>
    <property type="match status" value="1"/>
</dbReference>
<dbReference type="Gene3D" id="6.10.250.90">
    <property type="match status" value="1"/>
</dbReference>
<comment type="similarity">
    <text evidence="2">Belongs to the MAD1 family.</text>
</comment>
<evidence type="ECO:0000256" key="5">
    <source>
        <dbReference type="ARBA" id="ARBA00023242"/>
    </source>
</evidence>
<dbReference type="Proteomes" id="UP000076408">
    <property type="component" value="Unassembled WGS sequence"/>
</dbReference>
<reference evidence="7" key="2">
    <citation type="submission" date="2020-05" db="UniProtKB">
        <authorList>
            <consortium name="EnsemblMetazoa"/>
        </authorList>
    </citation>
    <scope>IDENTIFICATION</scope>
    <source>
        <strain evidence="7">Indian</strain>
    </source>
</reference>
<dbReference type="Pfam" id="PF05557">
    <property type="entry name" value="MAD"/>
    <property type="match status" value="1"/>
</dbReference>
<keyword evidence="5" id="KW-0539">Nucleus</keyword>
<evidence type="ECO:0000256" key="1">
    <source>
        <dbReference type="ARBA" id="ARBA00004123"/>
    </source>
</evidence>
<sequence>METSMDGEGCDETLGRYGLNTSGALGSSQLSFENNVSFELNRKKRRISGTARDGTNDTMHEGNVSADCFTSTATGYTSSQIAQSPWESRRTKADLIEARSRVTFLKKEIEHLNTEMATTQLRNQHKISSLEEELAFSGQKVADLEKHLQILRKREHVAKTDLTKTRNQYQQLKQIADSRQFELRQALQKMEEKYHLDTRELNTEIRDLSTQVTDLEQQLSLAQDELDTTRELNDTLQSKADAYDHTKRELENTQLRLSEAESRVKTLEYEVGSYEDWRSLKKVSSERLANVNELQKENIRLTEQLKHLQDLIKNKLLLEEQVSSLRTRLEQFEQKEAETASLEVRVKEIERELAEWRQLGKDYSPKAGHVSPMSMRTHIEQILQKDLVLTSEQSSAQTEKNHSQTRIDELQSENAKLNGRLADYKRAQEGLQNIIHRAQKKLNLVTGERDYLKQLLESYENDLTISHSVVGSEGEKKQLRARTDMLEKTLTGYKELCLKQEAELQANKVMPDISFVLTSEQYEKLRKEIDDLRTENERLKRRKEELEVEVHNMTLRAEIKRNTPATSTNPSKVVRYIDSPAAEDIRAEQACKLKLMAEIERLKLHIQRLQETNQDLTECLHSTDETGNITAKIKESVDLRMQLAELQAKYDQRKELFQQSSEDFRTVVNLLFGFKIDRISGSYFQLRSQYAESPDEYLNFALSQDGSVLTLLESDYAASLRELVETQFKTHNSVPVFLSSLTLELFNRTTSTAGAMMVQYADGSE</sequence>
<dbReference type="GO" id="GO:0051315">
    <property type="term" value="P:attachment of mitotic spindle microtubules to kinetochore"/>
    <property type="evidence" value="ECO:0007669"/>
    <property type="project" value="TreeGrafter"/>
</dbReference>
<dbReference type="EnsemblMetazoa" id="ASTEI02661-RA">
    <property type="protein sequence ID" value="ASTEI02661-PA"/>
    <property type="gene ID" value="ASTEI02661"/>
</dbReference>
<comment type="subcellular location">
    <subcellularLocation>
        <location evidence="1">Nucleus</location>
    </subcellularLocation>
</comment>
<dbReference type="InterPro" id="IPR008672">
    <property type="entry name" value="Mad1"/>
</dbReference>
<evidence type="ECO:0000313" key="7">
    <source>
        <dbReference type="EnsemblMetazoa" id="ASTEI02661-PA"/>
    </source>
</evidence>